<feature type="domain" description="Cation efflux protein cytoplasmic" evidence="9">
    <location>
        <begin position="224"/>
        <end position="300"/>
    </location>
</feature>
<evidence type="ECO:0000259" key="8">
    <source>
        <dbReference type="Pfam" id="PF01545"/>
    </source>
</evidence>
<sequence length="311" mass="33453">MGVRIKDNIVLYGALAANLGIAIAKFVAAAISGSSSMLTEGVHSLVDSGNQLLLLYGQHRARRAADRSHPFGYGRELYFWAFVVAILIFAVGAGVSIYEGYAHIVAPEPLRDPTVNYVVLAVAFALEGTSWSIAVRAFNAKRGGASWWRSVRRSKDPAGFIVLFEDSAALIGLLFAGAGVWASHHFGDPRIDGGASIAIGLILALVAVLLAREAKGLLIGESADPALIERVWQALERRPQITAVNHVRTIHTAPDAVFVAISADFDDSVSMGEGETLIEAIEAELKAAIPELTSIYIRPEKREDTVWQDRP</sequence>
<dbReference type="Pfam" id="PF16916">
    <property type="entry name" value="ZT_dimer"/>
    <property type="match status" value="1"/>
</dbReference>
<evidence type="ECO:0000259" key="9">
    <source>
        <dbReference type="Pfam" id="PF16916"/>
    </source>
</evidence>
<evidence type="ECO:0000256" key="6">
    <source>
        <dbReference type="ARBA" id="ARBA00023136"/>
    </source>
</evidence>
<evidence type="ECO:0000256" key="5">
    <source>
        <dbReference type="ARBA" id="ARBA00022989"/>
    </source>
</evidence>
<keyword evidence="3" id="KW-0813">Transport</keyword>
<reference evidence="10 11" key="1">
    <citation type="journal article" date="2013" name="Genome Announc.">
        <title>Draft Genome Sequence of Sphingobium ummariense Strain RL-3, a Hexachlorocyclohexane-Degrading Bacterium.</title>
        <authorList>
            <person name="Kohli P."/>
            <person name="Dua A."/>
            <person name="Sangwan N."/>
            <person name="Oldach P."/>
            <person name="Khurana J.P."/>
            <person name="Lal R."/>
        </authorList>
    </citation>
    <scope>NUCLEOTIDE SEQUENCE [LARGE SCALE GENOMIC DNA]</scope>
    <source>
        <strain evidence="10 11">RL-3</strain>
    </source>
</reference>
<comment type="subcellular location">
    <subcellularLocation>
        <location evidence="1">Membrane</location>
        <topology evidence="1">Multi-pass membrane protein</topology>
    </subcellularLocation>
</comment>
<dbReference type="eggNOG" id="COG0053">
    <property type="taxonomic scope" value="Bacteria"/>
</dbReference>
<evidence type="ECO:0000313" key="11">
    <source>
        <dbReference type="Proteomes" id="UP000015523"/>
    </source>
</evidence>
<dbReference type="SUPFAM" id="SSF160240">
    <property type="entry name" value="Cation efflux protein cytoplasmic domain-like"/>
    <property type="match status" value="1"/>
</dbReference>
<dbReference type="InterPro" id="IPR027470">
    <property type="entry name" value="Cation_efflux_CTD"/>
</dbReference>
<feature type="transmembrane region" description="Helical" evidence="7">
    <location>
        <begin position="77"/>
        <end position="97"/>
    </location>
</feature>
<evidence type="ECO:0000313" key="10">
    <source>
        <dbReference type="EMBL" id="EQB33385.1"/>
    </source>
</evidence>
<organism evidence="10 11">
    <name type="scientific">Sphingobium ummariense RL-3</name>
    <dbReference type="NCBI Taxonomy" id="1346791"/>
    <lineage>
        <taxon>Bacteria</taxon>
        <taxon>Pseudomonadati</taxon>
        <taxon>Pseudomonadota</taxon>
        <taxon>Alphaproteobacteria</taxon>
        <taxon>Sphingomonadales</taxon>
        <taxon>Sphingomonadaceae</taxon>
        <taxon>Sphingobium</taxon>
    </lineage>
</organism>
<dbReference type="GO" id="GO:0008324">
    <property type="term" value="F:monoatomic cation transmembrane transporter activity"/>
    <property type="evidence" value="ECO:0007669"/>
    <property type="project" value="InterPro"/>
</dbReference>
<dbReference type="AlphaFoldDB" id="T0IX49"/>
<dbReference type="Gene3D" id="3.30.70.1350">
    <property type="entry name" value="Cation efflux protein, cytoplasmic domain"/>
    <property type="match status" value="1"/>
</dbReference>
<comment type="similarity">
    <text evidence="2">Belongs to the cation diffusion facilitator (CDF) transporter (TC 2.A.4) family.</text>
</comment>
<dbReference type="SUPFAM" id="SSF161111">
    <property type="entry name" value="Cation efflux protein transmembrane domain-like"/>
    <property type="match status" value="1"/>
</dbReference>
<feature type="transmembrane region" description="Helical" evidence="7">
    <location>
        <begin position="158"/>
        <end position="181"/>
    </location>
</feature>
<evidence type="ECO:0000256" key="7">
    <source>
        <dbReference type="SAM" id="Phobius"/>
    </source>
</evidence>
<dbReference type="InterPro" id="IPR058533">
    <property type="entry name" value="Cation_efflux_TM"/>
</dbReference>
<keyword evidence="6 7" id="KW-0472">Membrane</keyword>
<evidence type="ECO:0000256" key="2">
    <source>
        <dbReference type="ARBA" id="ARBA00008114"/>
    </source>
</evidence>
<dbReference type="NCBIfam" id="TIGR01297">
    <property type="entry name" value="CDF"/>
    <property type="match status" value="1"/>
</dbReference>
<evidence type="ECO:0000256" key="3">
    <source>
        <dbReference type="ARBA" id="ARBA00022448"/>
    </source>
</evidence>
<accession>T0IX49</accession>
<protein>
    <submittedName>
        <fullName evidence="10">Cation transporter</fullName>
    </submittedName>
</protein>
<dbReference type="GO" id="GO:0016020">
    <property type="term" value="C:membrane"/>
    <property type="evidence" value="ECO:0007669"/>
    <property type="project" value="UniProtKB-SubCell"/>
</dbReference>
<gene>
    <name evidence="10" type="ORF">M529_04515</name>
</gene>
<dbReference type="Gene3D" id="1.20.1510.10">
    <property type="entry name" value="Cation efflux protein transmembrane domain"/>
    <property type="match status" value="1"/>
</dbReference>
<dbReference type="Pfam" id="PF01545">
    <property type="entry name" value="Cation_efflux"/>
    <property type="match status" value="1"/>
</dbReference>
<feature type="transmembrane region" description="Helical" evidence="7">
    <location>
        <begin position="193"/>
        <end position="211"/>
    </location>
</feature>
<dbReference type="InterPro" id="IPR036837">
    <property type="entry name" value="Cation_efflux_CTD_sf"/>
</dbReference>
<evidence type="ECO:0000256" key="1">
    <source>
        <dbReference type="ARBA" id="ARBA00004141"/>
    </source>
</evidence>
<feature type="transmembrane region" description="Helical" evidence="7">
    <location>
        <begin position="9"/>
        <end position="31"/>
    </location>
</feature>
<keyword evidence="4 7" id="KW-0812">Transmembrane</keyword>
<keyword evidence="5 7" id="KW-1133">Transmembrane helix</keyword>
<dbReference type="PANTHER" id="PTHR13414">
    <property type="entry name" value="HUEL-CATION TRANSPORTER"/>
    <property type="match status" value="1"/>
</dbReference>
<dbReference type="Proteomes" id="UP000015523">
    <property type="component" value="Unassembled WGS sequence"/>
</dbReference>
<dbReference type="PATRIC" id="fig|1346791.3.peg.868"/>
<dbReference type="InterPro" id="IPR002524">
    <property type="entry name" value="Cation_efflux"/>
</dbReference>
<keyword evidence="11" id="KW-1185">Reference proteome</keyword>
<comment type="caution">
    <text evidence="10">The sequence shown here is derived from an EMBL/GenBank/DDBJ whole genome shotgun (WGS) entry which is preliminary data.</text>
</comment>
<evidence type="ECO:0000256" key="4">
    <source>
        <dbReference type="ARBA" id="ARBA00022692"/>
    </source>
</evidence>
<name>T0IX49_9SPHN</name>
<dbReference type="InterPro" id="IPR027469">
    <property type="entry name" value="Cation_efflux_TMD_sf"/>
</dbReference>
<dbReference type="GO" id="GO:0006829">
    <property type="term" value="P:zinc ion transport"/>
    <property type="evidence" value="ECO:0007669"/>
    <property type="project" value="InterPro"/>
</dbReference>
<dbReference type="STRING" id="1346791.M529_04515"/>
<dbReference type="EMBL" id="AUWY01000041">
    <property type="protein sequence ID" value="EQB33385.1"/>
    <property type="molecule type" value="Genomic_DNA"/>
</dbReference>
<dbReference type="PANTHER" id="PTHR13414:SF9">
    <property type="entry name" value="PROTON-COUPLED ZINC ANTIPORTER SLC30A9, MITOCHONDRIAL"/>
    <property type="match status" value="1"/>
</dbReference>
<feature type="domain" description="Cation efflux protein transmembrane" evidence="8">
    <location>
        <begin position="14"/>
        <end position="218"/>
    </location>
</feature>
<proteinExistence type="inferred from homology"/>
<dbReference type="InterPro" id="IPR040177">
    <property type="entry name" value="SLC30A9"/>
</dbReference>